<dbReference type="PANTHER" id="PTHR13538:SF4">
    <property type="entry name" value="N-ALPHA-ACETYLTRANSFERASE 80"/>
    <property type="match status" value="1"/>
</dbReference>
<dbReference type="CDD" id="cd04301">
    <property type="entry name" value="NAT_SF"/>
    <property type="match status" value="1"/>
</dbReference>
<dbReference type="GO" id="GO:0005737">
    <property type="term" value="C:cytoplasm"/>
    <property type="evidence" value="ECO:0007669"/>
    <property type="project" value="TreeGrafter"/>
</dbReference>
<dbReference type="GO" id="GO:1905502">
    <property type="term" value="F:acetyl-CoA binding"/>
    <property type="evidence" value="ECO:0007669"/>
    <property type="project" value="TreeGrafter"/>
</dbReference>
<reference evidence="4 5" key="1">
    <citation type="submission" date="2019-03" db="EMBL/GenBank/DDBJ databases">
        <authorList>
            <person name="Gaulin E."/>
            <person name="Dumas B."/>
        </authorList>
    </citation>
    <scope>NUCLEOTIDE SEQUENCE [LARGE SCALE GENOMIC DNA]</scope>
    <source>
        <strain evidence="4">CBS 568.67</strain>
    </source>
</reference>
<name>A0A485LKU0_9STRA</name>
<dbReference type="SUPFAM" id="SSF55729">
    <property type="entry name" value="Acyl-CoA N-acyltransferases (Nat)"/>
    <property type="match status" value="1"/>
</dbReference>
<dbReference type="AlphaFoldDB" id="A0A485LKU0"/>
<dbReference type="InterPro" id="IPR000182">
    <property type="entry name" value="GNAT_dom"/>
</dbReference>
<dbReference type="InterPro" id="IPR016181">
    <property type="entry name" value="Acyl_CoA_acyltransferase"/>
</dbReference>
<evidence type="ECO:0000313" key="5">
    <source>
        <dbReference type="Proteomes" id="UP000332933"/>
    </source>
</evidence>
<proteinExistence type="predicted"/>
<reference evidence="3" key="2">
    <citation type="submission" date="2019-06" db="EMBL/GenBank/DDBJ databases">
        <title>Genomics analysis of Aphanomyces spp. identifies a new class of oomycete effector associated with host adaptation.</title>
        <authorList>
            <person name="Gaulin E."/>
        </authorList>
    </citation>
    <scope>NUCLEOTIDE SEQUENCE</scope>
    <source>
        <strain evidence="3">CBS 578.67</strain>
    </source>
</reference>
<dbReference type="InterPro" id="IPR039840">
    <property type="entry name" value="NAA80"/>
</dbReference>
<dbReference type="Gene3D" id="3.40.630.30">
    <property type="match status" value="1"/>
</dbReference>
<evidence type="ECO:0000313" key="3">
    <source>
        <dbReference type="EMBL" id="KAF0686294.1"/>
    </source>
</evidence>
<feature type="domain" description="N-acetyltransferase" evidence="2">
    <location>
        <begin position="16"/>
        <end position="160"/>
    </location>
</feature>
<accession>A0A485LKU0</accession>
<dbReference type="Pfam" id="PF00583">
    <property type="entry name" value="Acetyltransf_1"/>
    <property type="match status" value="1"/>
</dbReference>
<gene>
    <name evidence="4" type="primary">Aste57867_21900</name>
    <name evidence="3" type="ORF">As57867_021831</name>
    <name evidence="4" type="ORF">ASTE57867_21900</name>
</gene>
<feature type="compositionally biased region" description="Basic and acidic residues" evidence="1">
    <location>
        <begin position="178"/>
        <end position="200"/>
    </location>
</feature>
<dbReference type="OrthoDB" id="329272at2759"/>
<evidence type="ECO:0000259" key="2">
    <source>
        <dbReference type="PROSITE" id="PS51186"/>
    </source>
</evidence>
<keyword evidence="5" id="KW-1185">Reference proteome</keyword>
<dbReference type="GO" id="GO:0008080">
    <property type="term" value="F:N-acetyltransferase activity"/>
    <property type="evidence" value="ECO:0007669"/>
    <property type="project" value="InterPro"/>
</dbReference>
<sequence length="200" mass="22114">MEQPSGPSAETMCGSVCLLSDRPELSDQVFALLQQQWPIHDATRRRGLAPHSAHDRVLLLSSLSPDVIGHAQLKWVTEEAGATAVGMVVSVVVHPAWRRRHVGRQLMDAVEAIASRRHHHRTTTLYLWTADQERFFGRVGYTKCPPFEGSRSGLLGKTAAVGLARLLHAKLAQTSASRGDDIETSSHGDTWMRKMLEPTH</sequence>
<evidence type="ECO:0000313" key="4">
    <source>
        <dbReference type="EMBL" id="VFT98568.1"/>
    </source>
</evidence>
<feature type="region of interest" description="Disordered" evidence="1">
    <location>
        <begin position="177"/>
        <end position="200"/>
    </location>
</feature>
<protein>
    <submittedName>
        <fullName evidence="4">Aste57867_21900 protein</fullName>
    </submittedName>
</protein>
<evidence type="ECO:0000256" key="1">
    <source>
        <dbReference type="SAM" id="MobiDB-lite"/>
    </source>
</evidence>
<dbReference type="PROSITE" id="PS51186">
    <property type="entry name" value="GNAT"/>
    <property type="match status" value="1"/>
</dbReference>
<dbReference type="PANTHER" id="PTHR13538">
    <property type="entry name" value="N-ACETYLTRANSFERASE 6"/>
    <property type="match status" value="1"/>
</dbReference>
<organism evidence="4 5">
    <name type="scientific">Aphanomyces stellatus</name>
    <dbReference type="NCBI Taxonomy" id="120398"/>
    <lineage>
        <taxon>Eukaryota</taxon>
        <taxon>Sar</taxon>
        <taxon>Stramenopiles</taxon>
        <taxon>Oomycota</taxon>
        <taxon>Saprolegniomycetes</taxon>
        <taxon>Saprolegniales</taxon>
        <taxon>Verrucalvaceae</taxon>
        <taxon>Aphanomyces</taxon>
    </lineage>
</organism>
<dbReference type="EMBL" id="VJMH01007011">
    <property type="protein sequence ID" value="KAF0686294.1"/>
    <property type="molecule type" value="Genomic_DNA"/>
</dbReference>
<dbReference type="EMBL" id="CAADRA010007037">
    <property type="protein sequence ID" value="VFT98568.1"/>
    <property type="molecule type" value="Genomic_DNA"/>
</dbReference>
<dbReference type="Proteomes" id="UP000332933">
    <property type="component" value="Unassembled WGS sequence"/>
</dbReference>